<evidence type="ECO:0000313" key="2">
    <source>
        <dbReference type="Proteomes" id="UP000192907"/>
    </source>
</evidence>
<dbReference type="RefSeq" id="WP_132324013.1">
    <property type="nucleotide sequence ID" value="NZ_FWZT01000025.1"/>
</dbReference>
<dbReference type="EMBL" id="FWZT01000025">
    <property type="protein sequence ID" value="SMF69583.1"/>
    <property type="molecule type" value="Genomic_DNA"/>
</dbReference>
<organism evidence="1 2">
    <name type="scientific">Pseudobacteriovorax antillogorgiicola</name>
    <dbReference type="NCBI Taxonomy" id="1513793"/>
    <lineage>
        <taxon>Bacteria</taxon>
        <taxon>Pseudomonadati</taxon>
        <taxon>Bdellovibrionota</taxon>
        <taxon>Oligoflexia</taxon>
        <taxon>Oligoflexales</taxon>
        <taxon>Pseudobacteriovoracaceae</taxon>
        <taxon>Pseudobacteriovorax</taxon>
    </lineage>
</organism>
<evidence type="ECO:0000313" key="1">
    <source>
        <dbReference type="EMBL" id="SMF69583.1"/>
    </source>
</evidence>
<dbReference type="Proteomes" id="UP000192907">
    <property type="component" value="Unassembled WGS sequence"/>
</dbReference>
<gene>
    <name evidence="1" type="ORF">SAMN06296036_12527</name>
</gene>
<keyword evidence="2" id="KW-1185">Reference proteome</keyword>
<dbReference type="STRING" id="1513793.SAMN06296036_12527"/>
<accession>A0A1Y6CS81</accession>
<dbReference type="AlphaFoldDB" id="A0A1Y6CS81"/>
<protein>
    <submittedName>
        <fullName evidence="1">Ankyrin repeat</fullName>
    </submittedName>
</protein>
<dbReference type="OrthoDB" id="9983587at2"/>
<proteinExistence type="predicted"/>
<sequence>MKSLILVALLGVLLLDSQGLQAKAPFYQDTLRGLEGDGCHLLSRGPGIEVPKNPGLKLFIGELFDALKNQKWRDFSRFFHPRARVEKDFGDRVKAILDHRYQEPWQFSVYGVWAFLDGERKKDLYECPRASHMKLVSHSGYQKQYMVIFQLMSQNELGRLVFSIAPKPNKVLTVVGFHIQQWSHNGQDWVKWTEAGNRHLADKNQRSAYIYFDIAQKLLDGGTLAVYNYRQDIISARDKVFSQEEVVKAVQTDTNNPNIAYVGTILSRSDTGMLVRVEIEKEYNAEDLQKKCKTIGQSLVASGWLKDVNGGVNCSFIPKGANPKQDSKLGGYYLDRSKL</sequence>
<reference evidence="2" key="1">
    <citation type="submission" date="2017-04" db="EMBL/GenBank/DDBJ databases">
        <authorList>
            <person name="Varghese N."/>
            <person name="Submissions S."/>
        </authorList>
    </citation>
    <scope>NUCLEOTIDE SEQUENCE [LARGE SCALE GENOMIC DNA]</scope>
    <source>
        <strain evidence="2">RKEM611</strain>
    </source>
</reference>
<name>A0A1Y6CS81_9BACT</name>